<organism evidence="1 2">
    <name type="scientific">Brassica cretica</name>
    <name type="common">Mustard</name>
    <dbReference type="NCBI Taxonomy" id="69181"/>
    <lineage>
        <taxon>Eukaryota</taxon>
        <taxon>Viridiplantae</taxon>
        <taxon>Streptophyta</taxon>
        <taxon>Embryophyta</taxon>
        <taxon>Tracheophyta</taxon>
        <taxon>Spermatophyta</taxon>
        <taxon>Magnoliopsida</taxon>
        <taxon>eudicotyledons</taxon>
        <taxon>Gunneridae</taxon>
        <taxon>Pentapetalae</taxon>
        <taxon>rosids</taxon>
        <taxon>malvids</taxon>
        <taxon>Brassicales</taxon>
        <taxon>Brassicaceae</taxon>
        <taxon>Brassiceae</taxon>
        <taxon>Brassica</taxon>
    </lineage>
</organism>
<comment type="caution">
    <text evidence="1">The sequence shown here is derived from an EMBL/GenBank/DDBJ whole genome shotgun (WGS) entry which is preliminary data.</text>
</comment>
<gene>
    <name evidence="1" type="ORF">DY000_02034937</name>
</gene>
<dbReference type="EMBL" id="QGKV02000649">
    <property type="protein sequence ID" value="KAF3578441.1"/>
    <property type="molecule type" value="Genomic_DNA"/>
</dbReference>
<evidence type="ECO:0000313" key="2">
    <source>
        <dbReference type="Proteomes" id="UP000266723"/>
    </source>
</evidence>
<evidence type="ECO:0000313" key="1">
    <source>
        <dbReference type="EMBL" id="KAF3578441.1"/>
    </source>
</evidence>
<dbReference type="Proteomes" id="UP000266723">
    <property type="component" value="Unassembled WGS sequence"/>
</dbReference>
<accession>A0ABQ7DN61</accession>
<sequence length="136" mass="15472">MKIDRFLRRRLVYLFIVGAVEWSISSSSVLWRSPTEMIFGDDLNSSKFSSSSVHAITVKGVDIPMEMQETDKKTTEPTTLHQSIGLSPHLSIGGACVEKSRTYMLLCLLHSQEVSKIRCGQHVSRELPCERRRQYV</sequence>
<protein>
    <submittedName>
        <fullName evidence="1">Uncharacterized protein</fullName>
    </submittedName>
</protein>
<reference evidence="1 2" key="1">
    <citation type="journal article" date="2020" name="BMC Genomics">
        <title>Intraspecific diversification of the crop wild relative Brassica cretica Lam. using demographic model selection.</title>
        <authorList>
            <person name="Kioukis A."/>
            <person name="Michalopoulou V.A."/>
            <person name="Briers L."/>
            <person name="Pirintsos S."/>
            <person name="Studholme D.J."/>
            <person name="Pavlidis P."/>
            <person name="Sarris P.F."/>
        </authorList>
    </citation>
    <scope>NUCLEOTIDE SEQUENCE [LARGE SCALE GENOMIC DNA]</scope>
    <source>
        <strain evidence="2">cv. PFS-1207/04</strain>
    </source>
</reference>
<proteinExistence type="predicted"/>
<name>A0ABQ7DN61_BRACR</name>
<keyword evidence="2" id="KW-1185">Reference proteome</keyword>